<dbReference type="AlphaFoldDB" id="A0AA39P987"/>
<reference evidence="1" key="1">
    <citation type="submission" date="2023-06" db="EMBL/GenBank/DDBJ databases">
        <authorList>
            <consortium name="Lawrence Berkeley National Laboratory"/>
            <person name="Ahrendt S."/>
            <person name="Sahu N."/>
            <person name="Indic B."/>
            <person name="Wong-Bajracharya J."/>
            <person name="Merenyi Z."/>
            <person name="Ke H.-M."/>
            <person name="Monk M."/>
            <person name="Kocsube S."/>
            <person name="Drula E."/>
            <person name="Lipzen A."/>
            <person name="Balint B."/>
            <person name="Henrissat B."/>
            <person name="Andreopoulos B."/>
            <person name="Martin F.M."/>
            <person name="Harder C.B."/>
            <person name="Rigling D."/>
            <person name="Ford K.L."/>
            <person name="Foster G.D."/>
            <person name="Pangilinan J."/>
            <person name="Papanicolaou A."/>
            <person name="Barry K."/>
            <person name="LaButti K."/>
            <person name="Viragh M."/>
            <person name="Koriabine M."/>
            <person name="Yan M."/>
            <person name="Riley R."/>
            <person name="Champramary S."/>
            <person name="Plett K.L."/>
            <person name="Tsai I.J."/>
            <person name="Slot J."/>
            <person name="Sipos G."/>
            <person name="Plett J."/>
            <person name="Nagy L.G."/>
            <person name="Grigoriev I.V."/>
        </authorList>
    </citation>
    <scope>NUCLEOTIDE SEQUENCE</scope>
    <source>
        <strain evidence="1">ICMP 16352</strain>
    </source>
</reference>
<comment type="caution">
    <text evidence="1">The sequence shown here is derived from an EMBL/GenBank/DDBJ whole genome shotgun (WGS) entry which is preliminary data.</text>
</comment>
<dbReference type="EMBL" id="JAUEPR010000011">
    <property type="protein sequence ID" value="KAK0479616.1"/>
    <property type="molecule type" value="Genomic_DNA"/>
</dbReference>
<keyword evidence="2" id="KW-1185">Reference proteome</keyword>
<proteinExistence type="predicted"/>
<evidence type="ECO:0000313" key="1">
    <source>
        <dbReference type="EMBL" id="KAK0479616.1"/>
    </source>
</evidence>
<name>A0AA39P987_9AGAR</name>
<dbReference type="Proteomes" id="UP001175227">
    <property type="component" value="Unassembled WGS sequence"/>
</dbReference>
<protein>
    <submittedName>
        <fullName evidence="1">Uncharacterized protein</fullName>
    </submittedName>
</protein>
<organism evidence="1 2">
    <name type="scientific">Armillaria novae-zelandiae</name>
    <dbReference type="NCBI Taxonomy" id="153914"/>
    <lineage>
        <taxon>Eukaryota</taxon>
        <taxon>Fungi</taxon>
        <taxon>Dikarya</taxon>
        <taxon>Basidiomycota</taxon>
        <taxon>Agaricomycotina</taxon>
        <taxon>Agaricomycetes</taxon>
        <taxon>Agaricomycetidae</taxon>
        <taxon>Agaricales</taxon>
        <taxon>Marasmiineae</taxon>
        <taxon>Physalacriaceae</taxon>
        <taxon>Armillaria</taxon>
    </lineage>
</organism>
<gene>
    <name evidence="1" type="ORF">IW261DRAFT_148139</name>
</gene>
<sequence>MICHVQSVFIALQHTMISNQKDIRGRAALIHDYYRQQPPRDTGRAACRNIPGGGSRLEDLHQRRRSKEFAIAKCHAPITVPDLSFQDRGLVYQQALEWAQSLSEIWKRPSSNDAVHFFPLTDELTIRVWDSNISRRPDSSMRVFGLDFVDVHRKPQYVGRRVVVIAGMRTSSASEVNGDVLEPIDDTSESKGMVPERYGVVAGCAHSFFSDGKLVATYTFAQNLLDT</sequence>
<accession>A0AA39P987</accession>
<evidence type="ECO:0000313" key="2">
    <source>
        <dbReference type="Proteomes" id="UP001175227"/>
    </source>
</evidence>